<organism evidence="3 4">
    <name type="scientific">Anaerosolibacter carboniphilus</name>
    <dbReference type="NCBI Taxonomy" id="1417629"/>
    <lineage>
        <taxon>Bacteria</taxon>
        <taxon>Bacillati</taxon>
        <taxon>Bacillota</taxon>
        <taxon>Clostridia</taxon>
        <taxon>Peptostreptococcales</taxon>
        <taxon>Thermotaleaceae</taxon>
        <taxon>Anaerosolibacter</taxon>
    </lineage>
</organism>
<dbReference type="EMBL" id="JACHEN010000004">
    <property type="protein sequence ID" value="MBB6214812.1"/>
    <property type="molecule type" value="Genomic_DNA"/>
</dbReference>
<protein>
    <submittedName>
        <fullName evidence="3">Uncharacterized protein</fullName>
    </submittedName>
</protein>
<keyword evidence="4" id="KW-1185">Reference proteome</keyword>
<evidence type="ECO:0000256" key="2">
    <source>
        <dbReference type="SAM" id="MobiDB-lite"/>
    </source>
</evidence>
<feature type="compositionally biased region" description="Polar residues" evidence="2">
    <location>
        <begin position="374"/>
        <end position="386"/>
    </location>
</feature>
<dbReference type="AlphaFoldDB" id="A0A841KV57"/>
<feature type="region of interest" description="Disordered" evidence="2">
    <location>
        <begin position="356"/>
        <end position="386"/>
    </location>
</feature>
<dbReference type="Proteomes" id="UP000579281">
    <property type="component" value="Unassembled WGS sequence"/>
</dbReference>
<feature type="coiled-coil region" evidence="1">
    <location>
        <begin position="433"/>
        <end position="460"/>
    </location>
</feature>
<accession>A0A841KV57</accession>
<evidence type="ECO:0000313" key="3">
    <source>
        <dbReference type="EMBL" id="MBB6214812.1"/>
    </source>
</evidence>
<name>A0A841KV57_9FIRM</name>
<evidence type="ECO:0000313" key="4">
    <source>
        <dbReference type="Proteomes" id="UP000579281"/>
    </source>
</evidence>
<comment type="caution">
    <text evidence="3">The sequence shown here is derived from an EMBL/GenBank/DDBJ whole genome shotgun (WGS) entry which is preliminary data.</text>
</comment>
<keyword evidence="1" id="KW-0175">Coiled coil</keyword>
<evidence type="ECO:0000256" key="1">
    <source>
        <dbReference type="SAM" id="Coils"/>
    </source>
</evidence>
<dbReference type="RefSeq" id="WP_184308542.1">
    <property type="nucleotide sequence ID" value="NZ_JACHEN010000004.1"/>
</dbReference>
<gene>
    <name evidence="3" type="ORF">HNQ80_000897</name>
</gene>
<reference evidence="3 4" key="1">
    <citation type="submission" date="2020-08" db="EMBL/GenBank/DDBJ databases">
        <title>Genomic Encyclopedia of Type Strains, Phase IV (KMG-IV): sequencing the most valuable type-strain genomes for metagenomic binning, comparative biology and taxonomic classification.</title>
        <authorList>
            <person name="Goeker M."/>
        </authorList>
    </citation>
    <scope>NUCLEOTIDE SEQUENCE [LARGE SCALE GENOMIC DNA]</scope>
    <source>
        <strain evidence="3 4">DSM 103526</strain>
    </source>
</reference>
<proteinExistence type="predicted"/>
<sequence length="497" mass="58785">MKKNPVYQYIHFHSSEYVYVFYRIDNELYVKILKDNNEFSNKKISDNVMEFAVEIDEFGIFHLVCLAMNGELVYWKNQELKWYHRILTKYDSSFYQFKGLKIFLCHQKIHILLAVANELNPEQWILKHHYWNNTVWHNKKVCEMNCGKYDNPFQGDIDTNDHIHIVYKSRQNEKNQIFYSKFNMAHNMWSTPQKINISTQENNHPFIFCDHENRLHLVWSCLENGSYKILYRHHQNSSAIKSVWSEVTNLTSEDSNCTHPLLLQRNDELKILWRQNNDYYIGSLNSKESTINAPILLSTDPDRKLFLISVIGSKYKLYQSVKLTLGYGFARDKDIYILGLDDIQNDSAFLSDRHLYHEPSSSENPNLDEERSIRNGSGDNFPSKATSRISPRMLLSTGSQKDKSQVLVQNEIQTFSDLSIKTIFESNSIKDTRQDLMIKISEIEERLENIYSQLTFLTEKIEEIEPILFSLNQQGFQLKEDMTTMRSEKMGLFRWFK</sequence>